<evidence type="ECO:0000259" key="6">
    <source>
        <dbReference type="SMART" id="SM01340"/>
    </source>
</evidence>
<feature type="domain" description="DNA mismatch repair protein S5" evidence="6">
    <location>
        <begin position="257"/>
        <end position="376"/>
    </location>
</feature>
<dbReference type="SUPFAM" id="SSF55874">
    <property type="entry name" value="ATPase domain of HSP90 chaperone/DNA topoisomerase II/histidine kinase"/>
    <property type="match status" value="1"/>
</dbReference>
<dbReference type="FunCoup" id="A0A6L2Q1X8">
    <property type="interactions" value="1053"/>
</dbReference>
<dbReference type="GO" id="GO:0032389">
    <property type="term" value="C:MutLalpha complex"/>
    <property type="evidence" value="ECO:0007669"/>
    <property type="project" value="TreeGrafter"/>
</dbReference>
<dbReference type="PANTHER" id="PTHR10073">
    <property type="entry name" value="DNA MISMATCH REPAIR PROTEIN MLH, PMS, MUTL"/>
    <property type="match status" value="1"/>
</dbReference>
<dbReference type="OrthoDB" id="10263226at2759"/>
<dbReference type="Pfam" id="PF13589">
    <property type="entry name" value="HATPase_c_3"/>
    <property type="match status" value="1"/>
</dbReference>
<dbReference type="FunFam" id="3.30.565.10:FF:000003">
    <property type="entry name" value="DNA mismatch repair endonuclease MutL"/>
    <property type="match status" value="1"/>
</dbReference>
<dbReference type="PANTHER" id="PTHR10073:SF12">
    <property type="entry name" value="DNA MISMATCH REPAIR PROTEIN MLH1"/>
    <property type="match status" value="1"/>
</dbReference>
<evidence type="ECO:0000256" key="3">
    <source>
        <dbReference type="ARBA" id="ARBA00022763"/>
    </source>
</evidence>
<dbReference type="GO" id="GO:0016887">
    <property type="term" value="F:ATP hydrolysis activity"/>
    <property type="evidence" value="ECO:0007669"/>
    <property type="project" value="InterPro"/>
</dbReference>
<keyword evidence="5" id="KW-0539">Nucleus</keyword>
<evidence type="ECO:0000313" key="8">
    <source>
        <dbReference type="Proteomes" id="UP000502823"/>
    </source>
</evidence>
<name>A0A6L2Q1X8_COPFO</name>
<dbReference type="GO" id="GO:0005524">
    <property type="term" value="F:ATP binding"/>
    <property type="evidence" value="ECO:0007669"/>
    <property type="project" value="InterPro"/>
</dbReference>
<dbReference type="InterPro" id="IPR032189">
    <property type="entry name" value="Mlh1_C"/>
</dbReference>
<dbReference type="Gene3D" id="3.30.565.10">
    <property type="entry name" value="Histidine kinase-like ATPase, C-terminal domain"/>
    <property type="match status" value="2"/>
</dbReference>
<dbReference type="InParanoid" id="A0A6L2Q1X8"/>
<keyword evidence="4" id="KW-0234">DNA repair</keyword>
<dbReference type="CDD" id="cd03483">
    <property type="entry name" value="MutL_Trans_MLH1"/>
    <property type="match status" value="1"/>
</dbReference>
<dbReference type="GO" id="GO:0030983">
    <property type="term" value="F:mismatched DNA binding"/>
    <property type="evidence" value="ECO:0007669"/>
    <property type="project" value="InterPro"/>
</dbReference>
<dbReference type="AlphaFoldDB" id="A0A6L2Q1X8"/>
<dbReference type="GO" id="GO:0140664">
    <property type="term" value="F:ATP-dependent DNA damage sensor activity"/>
    <property type="evidence" value="ECO:0007669"/>
    <property type="project" value="InterPro"/>
</dbReference>
<comment type="caution">
    <text evidence="7">The sequence shown here is derived from an EMBL/GenBank/DDBJ whole genome shotgun (WGS) entry which is preliminary data.</text>
</comment>
<dbReference type="EMBL" id="BLKM01009497">
    <property type="protein sequence ID" value="GFG36808.1"/>
    <property type="molecule type" value="Genomic_DNA"/>
</dbReference>
<accession>A0A6L2Q1X8</accession>
<reference evidence="8" key="1">
    <citation type="submission" date="2020-01" db="EMBL/GenBank/DDBJ databases">
        <title>Draft genome sequence of the Termite Coptotermes fromosanus.</title>
        <authorList>
            <person name="Itakura S."/>
            <person name="Yosikawa Y."/>
            <person name="Umezawa K."/>
        </authorList>
    </citation>
    <scope>NUCLEOTIDE SEQUENCE [LARGE SCALE GENOMIC DNA]</scope>
</reference>
<comment type="subcellular location">
    <subcellularLocation>
        <location evidence="1">Nucleus</location>
    </subcellularLocation>
</comment>
<protein>
    <recommendedName>
        <fullName evidence="6">DNA mismatch repair protein S5 domain-containing protein</fullName>
    </recommendedName>
</protein>
<organism evidence="7 8">
    <name type="scientific">Coptotermes formosanus</name>
    <name type="common">Formosan subterranean termite</name>
    <dbReference type="NCBI Taxonomy" id="36987"/>
    <lineage>
        <taxon>Eukaryota</taxon>
        <taxon>Metazoa</taxon>
        <taxon>Ecdysozoa</taxon>
        <taxon>Arthropoda</taxon>
        <taxon>Hexapoda</taxon>
        <taxon>Insecta</taxon>
        <taxon>Pterygota</taxon>
        <taxon>Neoptera</taxon>
        <taxon>Polyneoptera</taxon>
        <taxon>Dictyoptera</taxon>
        <taxon>Blattodea</taxon>
        <taxon>Blattoidea</taxon>
        <taxon>Termitoidae</taxon>
        <taxon>Rhinotermitidae</taxon>
        <taxon>Coptotermes</taxon>
    </lineage>
</organism>
<dbReference type="Pfam" id="PF01119">
    <property type="entry name" value="DNA_mis_repair"/>
    <property type="match status" value="1"/>
</dbReference>
<dbReference type="InterPro" id="IPR014721">
    <property type="entry name" value="Ribsml_uS5_D2-typ_fold_subgr"/>
</dbReference>
<evidence type="ECO:0000256" key="2">
    <source>
        <dbReference type="ARBA" id="ARBA00006082"/>
    </source>
</evidence>
<gene>
    <name evidence="7" type="ORF">Cfor_08643</name>
</gene>
<dbReference type="Gene3D" id="3.30.230.10">
    <property type="match status" value="1"/>
</dbReference>
<dbReference type="Pfam" id="PF16413">
    <property type="entry name" value="Mlh1_C"/>
    <property type="match status" value="1"/>
</dbReference>
<evidence type="ECO:0000313" key="7">
    <source>
        <dbReference type="EMBL" id="GFG36808.1"/>
    </source>
</evidence>
<keyword evidence="8" id="KW-1185">Reference proteome</keyword>
<dbReference type="InterPro" id="IPR014762">
    <property type="entry name" value="DNA_mismatch_repair_CS"/>
</dbReference>
<dbReference type="SUPFAM" id="SSF54211">
    <property type="entry name" value="Ribosomal protein S5 domain 2-like"/>
    <property type="match status" value="1"/>
</dbReference>
<dbReference type="FunFam" id="3.30.230.10:FF:000014">
    <property type="entry name" value="DNA mismatch repair protein Mlh1"/>
    <property type="match status" value="1"/>
</dbReference>
<dbReference type="InterPro" id="IPR013507">
    <property type="entry name" value="DNA_mismatch_S5_2-like"/>
</dbReference>
<keyword evidence="3" id="KW-0227">DNA damage</keyword>
<dbReference type="PROSITE" id="PS00058">
    <property type="entry name" value="DNA_MISMATCH_REPAIR_1"/>
    <property type="match status" value="1"/>
</dbReference>
<dbReference type="SMART" id="SM01340">
    <property type="entry name" value="DNA_mis_repair"/>
    <property type="match status" value="1"/>
</dbReference>
<sequence length="711" mass="80218">MNSAPVIRKLDETVVNRIAAGEIIHRPANALKEMIENRFGSQLFECVRVYVRSSGKYIVIATNILLIAARVECFRTTGTSMDAHASTIQITVKGGGMKLLQIQDNGTGIRKEDLQIVCERFTTSKLEKFEDLSTIATYGFRGEALASISHVAHLTIVTKTVNEQCAYRASYEDSKLKAPPKPCAGNQGTQITVEDLFYNVSTRRKALKSVAEEHNRIADIVGRYAIHNSHVGFTLKKQGESLADIRTPPNSTVVDNIRTIYGNTIARELLEVDAVDETLKLKLKGYISNVNYSAKKHIMLLFINHRLVESAALKKAMEQVYSIYIPKNNHPFLYLSLELDPRNVDVNVHPTKHEVHFLHEDLVLEKIKSAVESKLLGCNTSRVFYTQASLKFCDQPARLPGASVPTETAIGETSKTYAHQMVRTDSSMQKLDKFYGSPATTDKPSTMITSVSRLECRLTSVLELRRDVEDNMHIGLRDLLKNSTFVGCVSPKQALIQHETKLFLCNTARLCEELFYQIMLYDFSNFGMIKFTNPLPIYEMALMALDDAESGWTEVDGPKTELAQSVQELLVEKGPMLDDYFSTVIDSDGNLCSLPLLLDQYNPATSGLPVFLLHLSTGVVWDEEKSCFDSFCREIARFYSQQLESDHWEDGHEGNLSQKDTDDRQDLRWVIEHVIYPALRRSFLPPKWFAEDATILQIANLPDLYKVFERC</sequence>
<dbReference type="NCBIfam" id="TIGR00585">
    <property type="entry name" value="mutl"/>
    <property type="match status" value="1"/>
</dbReference>
<proteinExistence type="inferred from homology"/>
<evidence type="ECO:0000256" key="5">
    <source>
        <dbReference type="ARBA" id="ARBA00023242"/>
    </source>
</evidence>
<dbReference type="InterPro" id="IPR020568">
    <property type="entry name" value="Ribosomal_Su5_D2-typ_SF"/>
</dbReference>
<dbReference type="InterPro" id="IPR002099">
    <property type="entry name" value="MutL/Mlh/PMS"/>
</dbReference>
<dbReference type="InterPro" id="IPR038973">
    <property type="entry name" value="MutL/Mlh/Pms-like"/>
</dbReference>
<evidence type="ECO:0000256" key="4">
    <source>
        <dbReference type="ARBA" id="ARBA00023204"/>
    </source>
</evidence>
<dbReference type="InterPro" id="IPR036890">
    <property type="entry name" value="HATPase_C_sf"/>
</dbReference>
<dbReference type="Proteomes" id="UP000502823">
    <property type="component" value="Unassembled WGS sequence"/>
</dbReference>
<evidence type="ECO:0000256" key="1">
    <source>
        <dbReference type="ARBA" id="ARBA00004123"/>
    </source>
</evidence>
<dbReference type="GO" id="GO:0006298">
    <property type="term" value="P:mismatch repair"/>
    <property type="evidence" value="ECO:0007669"/>
    <property type="project" value="InterPro"/>
</dbReference>
<dbReference type="CDD" id="cd16926">
    <property type="entry name" value="HATPase_MutL-MLH-PMS-like"/>
    <property type="match status" value="1"/>
</dbReference>
<comment type="similarity">
    <text evidence="2">Belongs to the DNA mismatch repair MutL/HexB family.</text>
</comment>